<accession>A0A1I3RK89</accession>
<reference evidence="2" key="1">
    <citation type="submission" date="2016-10" db="EMBL/GenBank/DDBJ databases">
        <authorList>
            <person name="Varghese N."/>
            <person name="Submissions S."/>
        </authorList>
    </citation>
    <scope>NUCLEOTIDE SEQUENCE [LARGE SCALE GENOMIC DNA]</scope>
    <source>
        <strain evidence="2">DSM 26348</strain>
    </source>
</reference>
<dbReference type="Proteomes" id="UP000199518">
    <property type="component" value="Unassembled WGS sequence"/>
</dbReference>
<dbReference type="OrthoDB" id="215765at2"/>
<dbReference type="STRING" id="1576369.SAMN05421753_12112"/>
<organism evidence="1 2">
    <name type="scientific">Planctomicrobium piriforme</name>
    <dbReference type="NCBI Taxonomy" id="1576369"/>
    <lineage>
        <taxon>Bacteria</taxon>
        <taxon>Pseudomonadati</taxon>
        <taxon>Planctomycetota</taxon>
        <taxon>Planctomycetia</taxon>
        <taxon>Planctomycetales</taxon>
        <taxon>Planctomycetaceae</taxon>
        <taxon>Planctomicrobium</taxon>
    </lineage>
</organism>
<gene>
    <name evidence="1" type="ORF">SAMN05421753_12112</name>
</gene>
<evidence type="ECO:0000313" key="2">
    <source>
        <dbReference type="Proteomes" id="UP000199518"/>
    </source>
</evidence>
<name>A0A1I3RK89_9PLAN</name>
<protein>
    <submittedName>
        <fullName evidence="1">Uncharacterized protein</fullName>
    </submittedName>
</protein>
<sequence length="250" mass="28053">MSTSFDRRNWLATKSSLPADRVRFLSEADASVIDSIQNGILFLMAYWSGTSVLAFSKLAEVVSALLPEEFEFVVADVDGSSALCVVPEFLGKVHGYGETAWIHQGKIIATSGLGLNFECFQPNTSILLTLARCAREGNNASTAEIAANFSWLRPWEKLKLSSGSDLDFAREVLAAYGPSDWKFTAVARRRDRDDFLFEIDNSELVAVVRLNSGRLENGSHREELTLFKHWQSWVDRCLLPDHREFRNMPV</sequence>
<keyword evidence="2" id="KW-1185">Reference proteome</keyword>
<dbReference type="RefSeq" id="WP_092055946.1">
    <property type="nucleotide sequence ID" value="NZ_FOQD01000021.1"/>
</dbReference>
<evidence type="ECO:0000313" key="1">
    <source>
        <dbReference type="EMBL" id="SFJ46149.1"/>
    </source>
</evidence>
<dbReference type="EMBL" id="FOQD01000021">
    <property type="protein sequence ID" value="SFJ46149.1"/>
    <property type="molecule type" value="Genomic_DNA"/>
</dbReference>
<dbReference type="AlphaFoldDB" id="A0A1I3RK89"/>
<proteinExistence type="predicted"/>